<dbReference type="EMBL" id="CAUYUJ010017321">
    <property type="protein sequence ID" value="CAK0873792.1"/>
    <property type="molecule type" value="Genomic_DNA"/>
</dbReference>
<feature type="region of interest" description="Disordered" evidence="1">
    <location>
        <begin position="1"/>
        <end position="23"/>
    </location>
</feature>
<evidence type="ECO:0000256" key="1">
    <source>
        <dbReference type="SAM" id="MobiDB-lite"/>
    </source>
</evidence>
<protein>
    <submittedName>
        <fullName evidence="2">Uncharacterized protein</fullName>
    </submittedName>
</protein>
<name>A0ABN9VNJ1_9DINO</name>
<keyword evidence="3" id="KW-1185">Reference proteome</keyword>
<dbReference type="Proteomes" id="UP001189429">
    <property type="component" value="Unassembled WGS sequence"/>
</dbReference>
<accession>A0ABN9VNJ1</accession>
<sequence>ADIATQRYDARGSVDTAPEASVPVEQRDSFGFSQLQLHDLDSLENALGQEIPDGATLVESDTATVSDPATIPADISQLRAAAFRQKRAADAGPIADPVNVAQTPHCSEVATAAETVHPVDEHGSPTARLRLKAKTVSPPAPADAAAVTATRAKLEAEIIDLEEQPLEILCHSQDHAEAALADAQMYREQQKAELVAKLAEQHRLEKLARVREAKMQRADPSNRRLLDTPSSDDDAVEQASSRHAAVKKLRELGASIGRPTSGDSAACDSTAERKNVAEKLNEEFRKVSQKLSSVDSFEACEDGLKAFWGGSVIQKLRSLQADSKGDKAPATADGDMSKDDAEKMWYELKEKGFNFGTAKGLSELKCDYAAQKGWTNKAVLRQRWCEDEFKKWESIHKYVASNEHSKED</sequence>
<feature type="compositionally biased region" description="Basic and acidic residues" evidence="1">
    <location>
        <begin position="212"/>
        <end position="226"/>
    </location>
</feature>
<proteinExistence type="predicted"/>
<feature type="non-terminal residue" evidence="2">
    <location>
        <position position="408"/>
    </location>
</feature>
<organism evidence="2 3">
    <name type="scientific">Prorocentrum cordatum</name>
    <dbReference type="NCBI Taxonomy" id="2364126"/>
    <lineage>
        <taxon>Eukaryota</taxon>
        <taxon>Sar</taxon>
        <taxon>Alveolata</taxon>
        <taxon>Dinophyceae</taxon>
        <taxon>Prorocentrales</taxon>
        <taxon>Prorocentraceae</taxon>
        <taxon>Prorocentrum</taxon>
    </lineage>
</organism>
<comment type="caution">
    <text evidence="2">The sequence shown here is derived from an EMBL/GenBank/DDBJ whole genome shotgun (WGS) entry which is preliminary data.</text>
</comment>
<evidence type="ECO:0000313" key="3">
    <source>
        <dbReference type="Proteomes" id="UP001189429"/>
    </source>
</evidence>
<evidence type="ECO:0000313" key="2">
    <source>
        <dbReference type="EMBL" id="CAK0873792.1"/>
    </source>
</evidence>
<reference evidence="2" key="1">
    <citation type="submission" date="2023-10" db="EMBL/GenBank/DDBJ databases">
        <authorList>
            <person name="Chen Y."/>
            <person name="Shah S."/>
            <person name="Dougan E. K."/>
            <person name="Thang M."/>
            <person name="Chan C."/>
        </authorList>
    </citation>
    <scope>NUCLEOTIDE SEQUENCE [LARGE SCALE GENOMIC DNA]</scope>
</reference>
<feature type="region of interest" description="Disordered" evidence="1">
    <location>
        <begin position="212"/>
        <end position="243"/>
    </location>
</feature>
<feature type="non-terminal residue" evidence="2">
    <location>
        <position position="1"/>
    </location>
</feature>
<gene>
    <name evidence="2" type="ORF">PCOR1329_LOCUS58894</name>
</gene>